<gene>
    <name evidence="2" type="ORF">ACFOLH_14655</name>
</gene>
<accession>A0ABV7WIG7</accession>
<keyword evidence="1" id="KW-1133">Transmembrane helix</keyword>
<organism evidence="2 3">
    <name type="scientific">Aquipuribacter hungaricus</name>
    <dbReference type="NCBI Taxonomy" id="545624"/>
    <lineage>
        <taxon>Bacteria</taxon>
        <taxon>Bacillati</taxon>
        <taxon>Actinomycetota</taxon>
        <taxon>Actinomycetes</taxon>
        <taxon>Micrococcales</taxon>
        <taxon>Intrasporangiaceae</taxon>
        <taxon>Aquipuribacter</taxon>
    </lineage>
</organism>
<feature type="transmembrane region" description="Helical" evidence="1">
    <location>
        <begin position="48"/>
        <end position="71"/>
    </location>
</feature>
<evidence type="ECO:0000313" key="2">
    <source>
        <dbReference type="EMBL" id="MFC3689589.1"/>
    </source>
</evidence>
<dbReference type="EMBL" id="JBHRWW010000011">
    <property type="protein sequence ID" value="MFC3689589.1"/>
    <property type="molecule type" value="Genomic_DNA"/>
</dbReference>
<proteinExistence type="predicted"/>
<sequence>MTEPGRRRPQRVRVTRTVPLRGRVVSPARSPDVVSVYDRSLRRAQLRWSLASVLVVVVPLLGLPVLGVVLPGVAALPVLGVPLAWWLLAVLVYPVLWLAGRRHVAGAERSEEDYRELVTDLPDAPAPDPIG</sequence>
<dbReference type="RefSeq" id="WP_376984318.1">
    <property type="nucleotide sequence ID" value="NZ_JBHRWW010000011.1"/>
</dbReference>
<evidence type="ECO:0000313" key="3">
    <source>
        <dbReference type="Proteomes" id="UP001595685"/>
    </source>
</evidence>
<evidence type="ECO:0000256" key="1">
    <source>
        <dbReference type="SAM" id="Phobius"/>
    </source>
</evidence>
<keyword evidence="1" id="KW-0812">Transmembrane</keyword>
<name>A0ABV7WIG7_9MICO</name>
<protein>
    <recommendedName>
        <fullName evidence="4">DUF485 domain-containing protein</fullName>
    </recommendedName>
</protein>
<reference evidence="3" key="1">
    <citation type="journal article" date="2019" name="Int. J. Syst. Evol. Microbiol.">
        <title>The Global Catalogue of Microorganisms (GCM) 10K type strain sequencing project: providing services to taxonomists for standard genome sequencing and annotation.</title>
        <authorList>
            <consortium name="The Broad Institute Genomics Platform"/>
            <consortium name="The Broad Institute Genome Sequencing Center for Infectious Disease"/>
            <person name="Wu L."/>
            <person name="Ma J."/>
        </authorList>
    </citation>
    <scope>NUCLEOTIDE SEQUENCE [LARGE SCALE GENOMIC DNA]</scope>
    <source>
        <strain evidence="3">NCAIM B.02333</strain>
    </source>
</reference>
<dbReference type="Proteomes" id="UP001595685">
    <property type="component" value="Unassembled WGS sequence"/>
</dbReference>
<comment type="caution">
    <text evidence="2">The sequence shown here is derived from an EMBL/GenBank/DDBJ whole genome shotgun (WGS) entry which is preliminary data.</text>
</comment>
<evidence type="ECO:0008006" key="4">
    <source>
        <dbReference type="Google" id="ProtNLM"/>
    </source>
</evidence>
<feature type="transmembrane region" description="Helical" evidence="1">
    <location>
        <begin position="83"/>
        <end position="100"/>
    </location>
</feature>
<keyword evidence="1" id="KW-0472">Membrane</keyword>
<keyword evidence="3" id="KW-1185">Reference proteome</keyword>